<feature type="compositionally biased region" description="Basic and acidic residues" evidence="1">
    <location>
        <begin position="129"/>
        <end position="139"/>
    </location>
</feature>
<feature type="region of interest" description="Disordered" evidence="1">
    <location>
        <begin position="48"/>
        <end position="88"/>
    </location>
</feature>
<evidence type="ECO:0000313" key="3">
    <source>
        <dbReference type="Proteomes" id="UP000324800"/>
    </source>
</evidence>
<feature type="compositionally biased region" description="Acidic residues" evidence="1">
    <location>
        <begin position="53"/>
        <end position="72"/>
    </location>
</feature>
<feature type="region of interest" description="Disordered" evidence="1">
    <location>
        <begin position="331"/>
        <end position="404"/>
    </location>
</feature>
<sequence length="532" mass="60441">MDLTGENGVLKAMECFQCCRGLNEQSQGADRGLEIVNRLMQGETIDLIKGEEIKEEEEDEDDDNEEEVDDSNDLNLNDRDIDVDRSEEDDIQAILDRDRSQQEQDVDGDNISDEDLLAEVQMLIESERRNNNNLMDRDQQNASESAQAISPSEERTHFVGDGNINNNTISSSNDIQDHNSATVNNRNFDSRSVGNGTERSQNGQKEENKPESGNTVTSATSFESEVDDTVHSNESQLSFGSLSSLEIEKLLNQQTRIIPKEPRMMNQKAKDVNTNKTNSQYSAKKISKQKSKEMDIDVDIDDNVDEEEVINNIIKQNSKQSNKYSKQEIKHKVSNNSNFNYSNKDELNEDDDDIQELDGESDTDFGADILNELNKKSETRTNLRQRRRTHGGGSGIIFTPPDSINEANSQMSLADSLNAYVQDEINSRNDNKQGYGQGNDGITDPKQTYFMNMNSNPINSNRNSKSVSYQTSNSKKNNEIQDTFFEDTEQQLTERRVGEKWRMEQRLMEEARQLEIQSLRSKGNKSRRTASR</sequence>
<feature type="compositionally biased region" description="Polar residues" evidence="1">
    <location>
        <begin position="211"/>
        <end position="223"/>
    </location>
</feature>
<evidence type="ECO:0000256" key="1">
    <source>
        <dbReference type="SAM" id="MobiDB-lite"/>
    </source>
</evidence>
<feature type="compositionally biased region" description="Acidic residues" evidence="1">
    <location>
        <begin position="347"/>
        <end position="365"/>
    </location>
</feature>
<evidence type="ECO:0000313" key="2">
    <source>
        <dbReference type="EMBL" id="KAA6394735.1"/>
    </source>
</evidence>
<feature type="region of interest" description="Disordered" evidence="1">
    <location>
        <begin position="94"/>
        <end position="113"/>
    </location>
</feature>
<feature type="region of interest" description="Disordered" evidence="1">
    <location>
        <begin position="129"/>
        <end position="235"/>
    </location>
</feature>
<feature type="compositionally biased region" description="Polar residues" evidence="1">
    <location>
        <begin position="140"/>
        <end position="150"/>
    </location>
</feature>
<name>A0A5J4WK79_9EUKA</name>
<feature type="region of interest" description="Disordered" evidence="1">
    <location>
        <begin position="427"/>
        <end position="475"/>
    </location>
</feature>
<feature type="compositionally biased region" description="Basic and acidic residues" evidence="1">
    <location>
        <begin position="258"/>
        <end position="273"/>
    </location>
</feature>
<gene>
    <name evidence="2" type="ORF">EZS28_009740</name>
</gene>
<reference evidence="2 3" key="1">
    <citation type="submission" date="2019-03" db="EMBL/GenBank/DDBJ databases">
        <title>Single cell metagenomics reveals metabolic interactions within the superorganism composed of flagellate Streblomastix strix and complex community of Bacteroidetes bacteria on its surface.</title>
        <authorList>
            <person name="Treitli S.C."/>
            <person name="Kolisko M."/>
            <person name="Husnik F."/>
            <person name="Keeling P."/>
            <person name="Hampl V."/>
        </authorList>
    </citation>
    <scope>NUCLEOTIDE SEQUENCE [LARGE SCALE GENOMIC DNA]</scope>
    <source>
        <strain evidence="2">ST1C</strain>
    </source>
</reference>
<dbReference type="AlphaFoldDB" id="A0A5J4WK79"/>
<comment type="caution">
    <text evidence="2">The sequence shown here is derived from an EMBL/GenBank/DDBJ whole genome shotgun (WGS) entry which is preliminary data.</text>
</comment>
<organism evidence="2 3">
    <name type="scientific">Streblomastix strix</name>
    <dbReference type="NCBI Taxonomy" id="222440"/>
    <lineage>
        <taxon>Eukaryota</taxon>
        <taxon>Metamonada</taxon>
        <taxon>Preaxostyla</taxon>
        <taxon>Oxymonadida</taxon>
        <taxon>Streblomastigidae</taxon>
        <taxon>Streblomastix</taxon>
    </lineage>
</organism>
<protein>
    <submittedName>
        <fullName evidence="2">Uncharacterized protein</fullName>
    </submittedName>
</protein>
<feature type="compositionally biased region" description="Low complexity" evidence="1">
    <location>
        <begin position="163"/>
        <end position="174"/>
    </location>
</feature>
<accession>A0A5J4WK79</accession>
<dbReference type="Proteomes" id="UP000324800">
    <property type="component" value="Unassembled WGS sequence"/>
</dbReference>
<feature type="compositionally biased region" description="Polar residues" evidence="1">
    <location>
        <begin position="178"/>
        <end position="203"/>
    </location>
</feature>
<feature type="compositionally biased region" description="Low complexity" evidence="1">
    <location>
        <begin position="452"/>
        <end position="466"/>
    </location>
</feature>
<dbReference type="EMBL" id="SNRW01001863">
    <property type="protein sequence ID" value="KAA6394735.1"/>
    <property type="molecule type" value="Genomic_DNA"/>
</dbReference>
<proteinExistence type="predicted"/>
<feature type="compositionally biased region" description="Acidic residues" evidence="1">
    <location>
        <begin position="104"/>
        <end position="113"/>
    </location>
</feature>
<feature type="region of interest" description="Disordered" evidence="1">
    <location>
        <begin position="258"/>
        <end position="288"/>
    </location>
</feature>